<gene>
    <name evidence="1" type="ORF">UFOVP337_59</name>
</gene>
<name>A0A6J5LZX8_9CAUD</name>
<accession>A0A6J5LZX8</accession>
<sequence>MVDRTKFLDGSGKRVILQLFKEFARPDVKFKPVYTLQQWKEVFLDCRDPSEYLPAQTLLGDWEHWLEVRNHVLIKPHVDKWQAELEVKLRSEAIQQMKSHAKQPGGTAAAKWLADKGYATEAVKKPIGRPKKEEVELPPLPSRIAGDMARLGIVIGGKR</sequence>
<reference evidence="1" key="1">
    <citation type="submission" date="2020-04" db="EMBL/GenBank/DDBJ databases">
        <authorList>
            <person name="Chiriac C."/>
            <person name="Salcher M."/>
            <person name="Ghai R."/>
            <person name="Kavagutti S V."/>
        </authorList>
    </citation>
    <scope>NUCLEOTIDE SEQUENCE</scope>
</reference>
<evidence type="ECO:0000313" key="1">
    <source>
        <dbReference type="EMBL" id="CAB4139581.1"/>
    </source>
</evidence>
<proteinExistence type="predicted"/>
<organism evidence="1">
    <name type="scientific">uncultured Caudovirales phage</name>
    <dbReference type="NCBI Taxonomy" id="2100421"/>
    <lineage>
        <taxon>Viruses</taxon>
        <taxon>Duplodnaviria</taxon>
        <taxon>Heunggongvirae</taxon>
        <taxon>Uroviricota</taxon>
        <taxon>Caudoviricetes</taxon>
        <taxon>Peduoviridae</taxon>
        <taxon>Maltschvirus</taxon>
        <taxon>Maltschvirus maltsch</taxon>
    </lineage>
</organism>
<protein>
    <submittedName>
        <fullName evidence="1">Uncharacterized protein</fullName>
    </submittedName>
</protein>
<dbReference type="EMBL" id="LR796354">
    <property type="protein sequence ID" value="CAB4139581.1"/>
    <property type="molecule type" value="Genomic_DNA"/>
</dbReference>